<comment type="subcellular location">
    <subcellularLocation>
        <location evidence="1">Cell membrane</location>
        <topology evidence="1">Multi-pass membrane protein</topology>
    </subcellularLocation>
</comment>
<dbReference type="PANTHER" id="PTHR30619">
    <property type="entry name" value="DNA INTERNALIZATION/COMPETENCE PROTEIN COMEC/REC2"/>
    <property type="match status" value="1"/>
</dbReference>
<dbReference type="Pfam" id="PF03772">
    <property type="entry name" value="Competence"/>
    <property type="match status" value="1"/>
</dbReference>
<feature type="transmembrane region" description="Helical" evidence="6">
    <location>
        <begin position="7"/>
        <end position="24"/>
    </location>
</feature>
<reference evidence="9 10" key="1">
    <citation type="submission" date="2016-01" db="EMBL/GenBank/DDBJ databases">
        <title>Genome sequencing of Roseivirga spongicola UST030701-084.</title>
        <authorList>
            <person name="Selvaratnam C."/>
            <person name="Thevarajoo S."/>
            <person name="Goh K.M."/>
            <person name="Ee R."/>
            <person name="Chan K.-G."/>
            <person name="Chong C.S."/>
        </authorList>
    </citation>
    <scope>NUCLEOTIDE SEQUENCE [LARGE SCALE GENOMIC DNA]</scope>
    <source>
        <strain evidence="9 10">UST030701-084</strain>
    </source>
</reference>
<feature type="transmembrane region" description="Helical" evidence="6">
    <location>
        <begin position="30"/>
        <end position="47"/>
    </location>
</feature>
<evidence type="ECO:0000256" key="5">
    <source>
        <dbReference type="ARBA" id="ARBA00023136"/>
    </source>
</evidence>
<evidence type="ECO:0000259" key="8">
    <source>
        <dbReference type="Pfam" id="PF13567"/>
    </source>
</evidence>
<feature type="domain" description="DUF4131" evidence="8">
    <location>
        <begin position="33"/>
        <end position="182"/>
    </location>
</feature>
<feature type="transmembrane region" description="Helical" evidence="6">
    <location>
        <begin position="281"/>
        <end position="297"/>
    </location>
</feature>
<keyword evidence="3 6" id="KW-0812">Transmembrane</keyword>
<dbReference type="InterPro" id="IPR025405">
    <property type="entry name" value="DUF4131"/>
</dbReference>
<organism evidence="9 10">
    <name type="scientific">Roseivirga spongicola</name>
    <dbReference type="NCBI Taxonomy" id="333140"/>
    <lineage>
        <taxon>Bacteria</taxon>
        <taxon>Pseudomonadati</taxon>
        <taxon>Bacteroidota</taxon>
        <taxon>Cytophagia</taxon>
        <taxon>Cytophagales</taxon>
        <taxon>Roseivirgaceae</taxon>
        <taxon>Roseivirga</taxon>
    </lineage>
</organism>
<evidence type="ECO:0000259" key="7">
    <source>
        <dbReference type="Pfam" id="PF03772"/>
    </source>
</evidence>
<feature type="domain" description="ComEC/Rec2-related protein" evidence="7">
    <location>
        <begin position="226"/>
        <end position="493"/>
    </location>
</feature>
<keyword evidence="5 6" id="KW-0472">Membrane</keyword>
<keyword evidence="2" id="KW-1003">Cell membrane</keyword>
<feature type="transmembrane region" description="Helical" evidence="6">
    <location>
        <begin position="303"/>
        <end position="321"/>
    </location>
</feature>
<dbReference type="InterPro" id="IPR052159">
    <property type="entry name" value="Competence_DNA_uptake"/>
</dbReference>
<evidence type="ECO:0000313" key="10">
    <source>
        <dbReference type="Proteomes" id="UP000075606"/>
    </source>
</evidence>
<comment type="caution">
    <text evidence="9">The sequence shown here is derived from an EMBL/GenBank/DDBJ whole genome shotgun (WGS) entry which is preliminary data.</text>
</comment>
<dbReference type="AlphaFoldDB" id="A0A150X8Y9"/>
<feature type="transmembrane region" description="Helical" evidence="6">
    <location>
        <begin position="56"/>
        <end position="73"/>
    </location>
</feature>
<feature type="transmembrane region" description="Helical" evidence="6">
    <location>
        <begin position="415"/>
        <end position="434"/>
    </location>
</feature>
<protein>
    <recommendedName>
        <fullName evidence="11">ComEC/Rec2-related protein domain-containing protein</fullName>
    </recommendedName>
</protein>
<dbReference type="STRING" id="333140.AWW68_10090"/>
<dbReference type="Pfam" id="PF13567">
    <property type="entry name" value="DUF4131"/>
    <property type="match status" value="1"/>
</dbReference>
<feature type="transmembrane region" description="Helical" evidence="6">
    <location>
        <begin position="342"/>
        <end position="362"/>
    </location>
</feature>
<keyword evidence="4 6" id="KW-1133">Transmembrane helix</keyword>
<feature type="transmembrane region" description="Helical" evidence="6">
    <location>
        <begin position="440"/>
        <end position="460"/>
    </location>
</feature>
<feature type="transmembrane region" description="Helical" evidence="6">
    <location>
        <begin position="472"/>
        <end position="495"/>
    </location>
</feature>
<dbReference type="NCBIfam" id="TIGR00360">
    <property type="entry name" value="ComEC_N-term"/>
    <property type="match status" value="1"/>
</dbReference>
<evidence type="ECO:0000256" key="2">
    <source>
        <dbReference type="ARBA" id="ARBA00022475"/>
    </source>
</evidence>
<evidence type="ECO:0000256" key="1">
    <source>
        <dbReference type="ARBA" id="ARBA00004651"/>
    </source>
</evidence>
<accession>A0A150X8Y9</accession>
<feature type="transmembrane region" description="Helical" evidence="6">
    <location>
        <begin position="247"/>
        <end position="269"/>
    </location>
</feature>
<evidence type="ECO:0000256" key="6">
    <source>
        <dbReference type="SAM" id="Phobius"/>
    </source>
</evidence>
<dbReference type="Proteomes" id="UP000075606">
    <property type="component" value="Unassembled WGS sequence"/>
</dbReference>
<evidence type="ECO:0008006" key="11">
    <source>
        <dbReference type="Google" id="ProtNLM"/>
    </source>
</evidence>
<dbReference type="EMBL" id="LRPC01000023">
    <property type="protein sequence ID" value="KYG75150.1"/>
    <property type="molecule type" value="Genomic_DNA"/>
</dbReference>
<evidence type="ECO:0000256" key="3">
    <source>
        <dbReference type="ARBA" id="ARBA00022692"/>
    </source>
</evidence>
<evidence type="ECO:0000256" key="4">
    <source>
        <dbReference type="ARBA" id="ARBA00022989"/>
    </source>
</evidence>
<proteinExistence type="predicted"/>
<dbReference type="RefSeq" id="WP_068220909.1">
    <property type="nucleotide sequence ID" value="NZ_LRPC01000023.1"/>
</dbReference>
<dbReference type="InterPro" id="IPR004477">
    <property type="entry name" value="ComEC_N"/>
</dbReference>
<dbReference type="OrthoDB" id="9761531at2"/>
<keyword evidence="10" id="KW-1185">Reference proteome</keyword>
<dbReference type="PANTHER" id="PTHR30619:SF1">
    <property type="entry name" value="RECOMBINATION PROTEIN 2"/>
    <property type="match status" value="1"/>
</dbReference>
<name>A0A150X8Y9_9BACT</name>
<gene>
    <name evidence="9" type="ORF">AWW68_10090</name>
</gene>
<feature type="transmembrane region" description="Helical" evidence="6">
    <location>
        <begin position="382"/>
        <end position="403"/>
    </location>
</feature>
<dbReference type="GO" id="GO:0005886">
    <property type="term" value="C:plasma membrane"/>
    <property type="evidence" value="ECO:0007669"/>
    <property type="project" value="UniProtKB-SubCell"/>
</dbReference>
<sequence>MFQRFPFVRFTFFFALGIVSRHYLGEVVLVPELLLFAVILGYLLLLFKNSLEYQRVLAILSFVLLFSLGAYRLDFYLVDDEGDFESTKAYKAQLISEPEEKKNSARAVLEVYELLNDSGWVKSESRVNGYFSKEEGVALSYGDLLLIDGTPNETTPPANPGEFDYRNYLAYQNIHFQQFVGDDFDVIGHAEPNWFVARAIKIREVCVAQLSQYIENPKSRAVVLALVLGVKDELDNELIQSFSATGAMHVLAVSGLHVGIIFGIIFWVLKAVGLHKRKYRWWMAAISILVLWTYALLTGLSPSVLRAVTMFSFVALGRALFRKGNIYNTLSLSALALLLYNPYLIMSVGFQLSFLAVFGIVYLHPKVYGLWQVDNCFLDKVWTITCVSIAAQLATGPLSMLYFHQFPTYFLVSNLFIIPAAFAILIGGLILLALSFAPAIAALFGIVLGGLVSLVNWLVSQVSGFPNSTIDGVYFSILDTWLVYAVLGGTILFLVTKKGAYLKLGLSCALAFGISQIAHFSSYSDSLELSVLNASNHSVIDLRTGFKGRVFANDEFLNDPESQQFSLSGKRLMSGVKQQITEDELAVPHTKLPFGELIVLDGKSILWLNSPLGDFDFDRIEVDFLIISNNAIKSLKQLEAFILADQIILDKSNSFYTQRSLLEEAKENRVDIHQVSANGYFSSLWRK</sequence>
<evidence type="ECO:0000313" key="9">
    <source>
        <dbReference type="EMBL" id="KYG75150.1"/>
    </source>
</evidence>